<gene>
    <name evidence="1" type="ORF">PECAL_5P13300</name>
</gene>
<dbReference type="EMBL" id="CAKKNE010000005">
    <property type="protein sequence ID" value="CAH0376723.1"/>
    <property type="molecule type" value="Genomic_DNA"/>
</dbReference>
<protein>
    <submittedName>
        <fullName evidence="1">Uncharacterized protein</fullName>
    </submittedName>
</protein>
<dbReference type="OrthoDB" id="3647at2759"/>
<evidence type="ECO:0000313" key="1">
    <source>
        <dbReference type="EMBL" id="CAH0376723.1"/>
    </source>
</evidence>
<reference evidence="1" key="1">
    <citation type="submission" date="2021-11" db="EMBL/GenBank/DDBJ databases">
        <authorList>
            <consortium name="Genoscope - CEA"/>
            <person name="William W."/>
        </authorList>
    </citation>
    <scope>NUCLEOTIDE SEQUENCE</scope>
</reference>
<name>A0A8J2SNV8_9STRA</name>
<keyword evidence="2" id="KW-1185">Reference proteome</keyword>
<comment type="caution">
    <text evidence="1">The sequence shown here is derived from an EMBL/GenBank/DDBJ whole genome shotgun (WGS) entry which is preliminary data.</text>
</comment>
<dbReference type="AlphaFoldDB" id="A0A8J2SNV8"/>
<organism evidence="1 2">
    <name type="scientific">Pelagomonas calceolata</name>
    <dbReference type="NCBI Taxonomy" id="35677"/>
    <lineage>
        <taxon>Eukaryota</taxon>
        <taxon>Sar</taxon>
        <taxon>Stramenopiles</taxon>
        <taxon>Ochrophyta</taxon>
        <taxon>Pelagophyceae</taxon>
        <taxon>Pelagomonadales</taxon>
        <taxon>Pelagomonadaceae</taxon>
        <taxon>Pelagomonas</taxon>
    </lineage>
</organism>
<evidence type="ECO:0000313" key="2">
    <source>
        <dbReference type="Proteomes" id="UP000789595"/>
    </source>
</evidence>
<proteinExistence type="predicted"/>
<dbReference type="Proteomes" id="UP000789595">
    <property type="component" value="Unassembled WGS sequence"/>
</dbReference>
<accession>A0A8J2SNV8</accession>
<sequence>MARRSWEPVRALCPELVVARADQFGPFLSPDTMLASAGSPFLKHVLETMPAKATSLPRRLLGPFLSVLTTTGPVHLTESFLEYRSAHAFAAGNVIIIGDGYYTGKVTPLKLVGHLRGRSWHERDAFAGRPKKN</sequence>
<feature type="non-terminal residue" evidence="1">
    <location>
        <position position="133"/>
    </location>
</feature>